<dbReference type="InterPro" id="IPR050706">
    <property type="entry name" value="Cyclic-di-GMP_PDE-like"/>
</dbReference>
<dbReference type="InterPro" id="IPR035919">
    <property type="entry name" value="EAL_sf"/>
</dbReference>
<evidence type="ECO:0000313" key="3">
    <source>
        <dbReference type="Proteomes" id="UP000183987"/>
    </source>
</evidence>
<sequence length="236" mass="26204">MAFQPIFDIAGGKVFAQEALVRGKDGRSASEIFQHVTPENQYQFDQLCRTTAIRTASRLGIDGAISINFMPNAVYDPENCIKQTLNAADKCGFDIRRIIFEFTESENVVDTQHLQSIMRVYRKSGFRTAIDDFGAGYAGLNLLADIVPDILKIDRHLITDIDKNKVRQILVRHIVAMCEDLGVEVIAEGIETPEELSALGDLGVNLIQGYYLATPQFESLQTHPNSPLRPAMSKTG</sequence>
<protein>
    <submittedName>
        <fullName evidence="2">EAL domain, c-di-GMP-specific phosphodiesterase class I (Or its enzymatically inactive variant)</fullName>
    </submittedName>
</protein>
<dbReference type="EMBL" id="FQUE01000003">
    <property type="protein sequence ID" value="SHF06447.1"/>
    <property type="molecule type" value="Genomic_DNA"/>
</dbReference>
<organism evidence="2 3">
    <name type="scientific">Loktanella atrilutea</name>
    <dbReference type="NCBI Taxonomy" id="366533"/>
    <lineage>
        <taxon>Bacteria</taxon>
        <taxon>Pseudomonadati</taxon>
        <taxon>Pseudomonadota</taxon>
        <taxon>Alphaproteobacteria</taxon>
        <taxon>Rhodobacterales</taxon>
        <taxon>Roseobacteraceae</taxon>
        <taxon>Loktanella</taxon>
    </lineage>
</organism>
<dbReference type="PROSITE" id="PS50883">
    <property type="entry name" value="EAL"/>
    <property type="match status" value="1"/>
</dbReference>
<dbReference type="STRING" id="366533.SAMN05444339_103165"/>
<gene>
    <name evidence="2" type="ORF">SAMN05444339_103165</name>
</gene>
<dbReference type="SUPFAM" id="SSF141868">
    <property type="entry name" value="EAL domain-like"/>
    <property type="match status" value="1"/>
</dbReference>
<accession>A0A1M4YLB9</accession>
<dbReference type="GO" id="GO:0071111">
    <property type="term" value="F:cyclic-guanylate-specific phosphodiesterase activity"/>
    <property type="evidence" value="ECO:0007669"/>
    <property type="project" value="InterPro"/>
</dbReference>
<dbReference type="Proteomes" id="UP000183987">
    <property type="component" value="Unassembled WGS sequence"/>
</dbReference>
<reference evidence="3" key="1">
    <citation type="submission" date="2016-11" db="EMBL/GenBank/DDBJ databases">
        <authorList>
            <person name="Varghese N."/>
            <person name="Submissions S."/>
        </authorList>
    </citation>
    <scope>NUCLEOTIDE SEQUENCE [LARGE SCALE GENOMIC DNA]</scope>
    <source>
        <strain evidence="3">DSM 29326</strain>
    </source>
</reference>
<dbReference type="Pfam" id="PF00563">
    <property type="entry name" value="EAL"/>
    <property type="match status" value="1"/>
</dbReference>
<dbReference type="SMART" id="SM00052">
    <property type="entry name" value="EAL"/>
    <property type="match status" value="1"/>
</dbReference>
<dbReference type="PANTHER" id="PTHR33121">
    <property type="entry name" value="CYCLIC DI-GMP PHOSPHODIESTERASE PDEF"/>
    <property type="match status" value="1"/>
</dbReference>
<keyword evidence="3" id="KW-1185">Reference proteome</keyword>
<dbReference type="CDD" id="cd01948">
    <property type="entry name" value="EAL"/>
    <property type="match status" value="1"/>
</dbReference>
<evidence type="ECO:0000313" key="2">
    <source>
        <dbReference type="EMBL" id="SHF06447.1"/>
    </source>
</evidence>
<dbReference type="InterPro" id="IPR001633">
    <property type="entry name" value="EAL_dom"/>
</dbReference>
<dbReference type="Gene3D" id="3.20.20.450">
    <property type="entry name" value="EAL domain"/>
    <property type="match status" value="1"/>
</dbReference>
<dbReference type="OrthoDB" id="9814202at2"/>
<proteinExistence type="predicted"/>
<feature type="domain" description="EAL" evidence="1">
    <location>
        <begin position="1"/>
        <end position="229"/>
    </location>
</feature>
<dbReference type="AlphaFoldDB" id="A0A1M4YLB9"/>
<name>A0A1M4YLB9_LOKAT</name>
<dbReference type="PANTHER" id="PTHR33121:SF15">
    <property type="entry name" value="BLUE LIGHT- AND TEMPERATURE-REGULATED ANTIREPRESSOR BLUF"/>
    <property type="match status" value="1"/>
</dbReference>
<evidence type="ECO:0000259" key="1">
    <source>
        <dbReference type="PROSITE" id="PS50883"/>
    </source>
</evidence>